<evidence type="ECO:0000259" key="1">
    <source>
        <dbReference type="Pfam" id="PF02517"/>
    </source>
</evidence>
<dbReference type="AlphaFoldDB" id="A0A6V8K567"/>
<dbReference type="GO" id="GO:0080120">
    <property type="term" value="P:CAAX-box protein maturation"/>
    <property type="evidence" value="ECO:0007669"/>
    <property type="project" value="UniProtKB-ARBA"/>
</dbReference>
<reference evidence="2 3" key="2">
    <citation type="submission" date="2020-03" db="EMBL/GenBank/DDBJ databases">
        <authorList>
            <person name="Ichikawa N."/>
            <person name="Kimura A."/>
            <person name="Kitahashi Y."/>
            <person name="Uohara A."/>
        </authorList>
    </citation>
    <scope>NUCLEOTIDE SEQUENCE [LARGE SCALE GENOMIC DNA]</scope>
    <source>
        <strain evidence="2 3">NBRC 108639</strain>
    </source>
</reference>
<sequence length="76" mass="8296">MVISGSCVGVAEELVTCGLVVEMLRDAGHAERFVVIVSSPLFAFMHMADLLSGMRGARPWRQDEQCVVLSSCPRSR</sequence>
<reference evidence="2 3" key="1">
    <citation type="submission" date="2020-03" db="EMBL/GenBank/DDBJ databases">
        <title>Whole genome shotgun sequence of Phytohabitans houttuyneae NBRC 108639.</title>
        <authorList>
            <person name="Komaki H."/>
            <person name="Tamura T."/>
        </authorList>
    </citation>
    <scope>NUCLEOTIDE SEQUENCE [LARGE SCALE GENOMIC DNA]</scope>
    <source>
        <strain evidence="2 3">NBRC 108639</strain>
    </source>
</reference>
<dbReference type="GO" id="GO:0004175">
    <property type="term" value="F:endopeptidase activity"/>
    <property type="evidence" value="ECO:0007669"/>
    <property type="project" value="UniProtKB-ARBA"/>
</dbReference>
<dbReference type="EMBL" id="BLPF01000001">
    <property type="protein sequence ID" value="GFJ77319.1"/>
    <property type="molecule type" value="Genomic_DNA"/>
</dbReference>
<dbReference type="Pfam" id="PF02517">
    <property type="entry name" value="Rce1-like"/>
    <property type="match status" value="1"/>
</dbReference>
<dbReference type="InterPro" id="IPR003675">
    <property type="entry name" value="Rce1/LyrA-like_dom"/>
</dbReference>
<dbReference type="RefSeq" id="WP_173054687.1">
    <property type="nucleotide sequence ID" value="NZ_BAABGO010000061.1"/>
</dbReference>
<gene>
    <name evidence="2" type="ORF">Phou_014990</name>
</gene>
<proteinExistence type="predicted"/>
<name>A0A6V8K567_9ACTN</name>
<evidence type="ECO:0000313" key="3">
    <source>
        <dbReference type="Proteomes" id="UP000482800"/>
    </source>
</evidence>
<comment type="caution">
    <text evidence="2">The sequence shown here is derived from an EMBL/GenBank/DDBJ whole genome shotgun (WGS) entry which is preliminary data.</text>
</comment>
<protein>
    <recommendedName>
        <fullName evidence="1">CAAX prenyl protease 2/Lysostaphin resistance protein A-like domain-containing protein</fullName>
    </recommendedName>
</protein>
<organism evidence="2 3">
    <name type="scientific">Phytohabitans houttuyneae</name>
    <dbReference type="NCBI Taxonomy" id="1076126"/>
    <lineage>
        <taxon>Bacteria</taxon>
        <taxon>Bacillati</taxon>
        <taxon>Actinomycetota</taxon>
        <taxon>Actinomycetes</taxon>
        <taxon>Micromonosporales</taxon>
        <taxon>Micromonosporaceae</taxon>
    </lineage>
</organism>
<feature type="domain" description="CAAX prenyl protease 2/Lysostaphin resistance protein A-like" evidence="1">
    <location>
        <begin position="3"/>
        <end position="49"/>
    </location>
</feature>
<accession>A0A6V8K567</accession>
<dbReference type="Proteomes" id="UP000482800">
    <property type="component" value="Unassembled WGS sequence"/>
</dbReference>
<keyword evidence="3" id="KW-1185">Reference proteome</keyword>
<evidence type="ECO:0000313" key="2">
    <source>
        <dbReference type="EMBL" id="GFJ77319.1"/>
    </source>
</evidence>